<keyword evidence="6" id="KW-0997">Cell inner membrane</keyword>
<keyword evidence="9 10" id="KW-0472">Membrane</keyword>
<comment type="subcellular location">
    <subcellularLocation>
        <location evidence="1">Cell inner membrane</location>
        <topology evidence="1">Single-pass membrane protein</topology>
    </subcellularLocation>
</comment>
<keyword evidence="4" id="KW-1003">Cell membrane</keyword>
<accession>A0A7T2LL04</accession>
<proteinExistence type="inferred from homology"/>
<dbReference type="NCBIfam" id="TIGR01711">
    <property type="entry name" value="gspJ"/>
    <property type="match status" value="1"/>
</dbReference>
<dbReference type="PANTHER" id="PTHR39583:SF2">
    <property type="entry name" value="TYPE II SECRETION SYSTEM PROTEIN J"/>
    <property type="match status" value="1"/>
</dbReference>
<dbReference type="Pfam" id="PF11612">
    <property type="entry name" value="T2SSJ"/>
    <property type="match status" value="1"/>
</dbReference>
<keyword evidence="8 10" id="KW-1133">Transmembrane helix</keyword>
<evidence type="ECO:0000256" key="7">
    <source>
        <dbReference type="ARBA" id="ARBA00022692"/>
    </source>
</evidence>
<dbReference type="GO" id="GO:0005886">
    <property type="term" value="C:plasma membrane"/>
    <property type="evidence" value="ECO:0007669"/>
    <property type="project" value="UniProtKB-SubCell"/>
</dbReference>
<dbReference type="SUPFAM" id="SSF54523">
    <property type="entry name" value="Pili subunits"/>
    <property type="match status" value="2"/>
</dbReference>
<feature type="transmembrane region" description="Helical" evidence="10">
    <location>
        <begin position="39"/>
        <end position="61"/>
    </location>
</feature>
<dbReference type="GO" id="GO:0015627">
    <property type="term" value="C:type II protein secretion system complex"/>
    <property type="evidence" value="ECO:0007669"/>
    <property type="project" value="InterPro"/>
</dbReference>
<evidence type="ECO:0000313" key="11">
    <source>
        <dbReference type="EMBL" id="QPQ53995.1"/>
    </source>
</evidence>
<dbReference type="Proteomes" id="UP000594873">
    <property type="component" value="Chromosome"/>
</dbReference>
<sequence>MRVTRSLCSGGGRSPAARKVPLDSGFRRNTETGFTLVELLVALFIFGLLAATGVVLLSFSVRAEDNAATRMEEVSRMRRLGTLLTGDLAQAMRRVSRDENAALRPAFAGSASGGPLLAFVRAGWDNPEGAPRASLQKVEYRLSGNRLERVAYPHVDGAAPLPPMVLAEDVRSVRLRFRDENGAWLDRWIVDNAYAMPRVVELEIVTGREGVVRQLFLVGGA</sequence>
<evidence type="ECO:0000256" key="8">
    <source>
        <dbReference type="ARBA" id="ARBA00022989"/>
    </source>
</evidence>
<gene>
    <name evidence="11" type="primary">gspJ</name>
    <name evidence="11" type="ORF">IC614_06325</name>
</gene>
<organism evidence="11 12">
    <name type="scientific">Allosphingosinicella flava</name>
    <dbReference type="NCBI Taxonomy" id="2771430"/>
    <lineage>
        <taxon>Bacteria</taxon>
        <taxon>Pseudomonadati</taxon>
        <taxon>Pseudomonadota</taxon>
        <taxon>Alphaproteobacteria</taxon>
        <taxon>Sphingomonadales</taxon>
        <taxon>Sphingomonadaceae</taxon>
        <taxon>Allosphingosinicella</taxon>
    </lineage>
</organism>
<dbReference type="InterPro" id="IPR012902">
    <property type="entry name" value="N_methyl_site"/>
</dbReference>
<protein>
    <recommendedName>
        <fullName evidence="3">Type II secretion system protein J</fullName>
    </recommendedName>
</protein>
<evidence type="ECO:0000256" key="3">
    <source>
        <dbReference type="ARBA" id="ARBA00021539"/>
    </source>
</evidence>
<evidence type="ECO:0000256" key="9">
    <source>
        <dbReference type="ARBA" id="ARBA00023136"/>
    </source>
</evidence>
<evidence type="ECO:0000313" key="12">
    <source>
        <dbReference type="Proteomes" id="UP000594873"/>
    </source>
</evidence>
<evidence type="ECO:0000256" key="1">
    <source>
        <dbReference type="ARBA" id="ARBA00004377"/>
    </source>
</evidence>
<keyword evidence="7 10" id="KW-0812">Transmembrane</keyword>
<comment type="similarity">
    <text evidence="2">Belongs to the GSP J family.</text>
</comment>
<dbReference type="KEGG" id="sflv:IC614_06325"/>
<evidence type="ECO:0000256" key="4">
    <source>
        <dbReference type="ARBA" id="ARBA00022475"/>
    </source>
</evidence>
<dbReference type="PANTHER" id="PTHR39583">
    <property type="entry name" value="TYPE II SECRETION SYSTEM PROTEIN J-RELATED"/>
    <property type="match status" value="1"/>
</dbReference>
<dbReference type="EMBL" id="CP065592">
    <property type="protein sequence ID" value="QPQ53995.1"/>
    <property type="molecule type" value="Genomic_DNA"/>
</dbReference>
<dbReference type="NCBIfam" id="TIGR02532">
    <property type="entry name" value="IV_pilin_GFxxxE"/>
    <property type="match status" value="1"/>
</dbReference>
<keyword evidence="12" id="KW-1185">Reference proteome</keyword>
<reference evidence="11 12" key="1">
    <citation type="submission" date="2020-11" db="EMBL/GenBank/DDBJ databases">
        <title>Genome seq and assembly of Sphingosinicella sp.</title>
        <authorList>
            <person name="Chhetri G."/>
        </authorList>
    </citation>
    <scope>NUCLEOTIDE SEQUENCE [LARGE SCALE GENOMIC DNA]</scope>
    <source>
        <strain evidence="11 12">UDD2</strain>
    </source>
</reference>
<evidence type="ECO:0000256" key="5">
    <source>
        <dbReference type="ARBA" id="ARBA00022481"/>
    </source>
</evidence>
<dbReference type="Pfam" id="PF07963">
    <property type="entry name" value="N_methyl"/>
    <property type="match status" value="1"/>
</dbReference>
<dbReference type="InterPro" id="IPR010055">
    <property type="entry name" value="T2SS_protein-GspJ"/>
</dbReference>
<dbReference type="InterPro" id="IPR045584">
    <property type="entry name" value="Pilin-like"/>
</dbReference>
<dbReference type="PROSITE" id="PS00409">
    <property type="entry name" value="PROKAR_NTER_METHYL"/>
    <property type="match status" value="1"/>
</dbReference>
<dbReference type="AlphaFoldDB" id="A0A7T2LL04"/>
<evidence type="ECO:0000256" key="2">
    <source>
        <dbReference type="ARBA" id="ARBA00011084"/>
    </source>
</evidence>
<dbReference type="InterPro" id="IPR051621">
    <property type="entry name" value="T2SS_protein_J"/>
</dbReference>
<dbReference type="Gene3D" id="3.10.610.10">
    <property type="entry name" value="GSPII I/J protein-like"/>
    <property type="match status" value="1"/>
</dbReference>
<dbReference type="Gene3D" id="2.10.70.20">
    <property type="entry name" value="gspk-gspi-gspj complex like domains"/>
    <property type="match status" value="1"/>
</dbReference>
<dbReference type="GO" id="GO:0015628">
    <property type="term" value="P:protein secretion by the type II secretion system"/>
    <property type="evidence" value="ECO:0007669"/>
    <property type="project" value="InterPro"/>
</dbReference>
<name>A0A7T2LL04_9SPHN</name>
<evidence type="ECO:0000256" key="6">
    <source>
        <dbReference type="ARBA" id="ARBA00022519"/>
    </source>
</evidence>
<evidence type="ECO:0000256" key="10">
    <source>
        <dbReference type="SAM" id="Phobius"/>
    </source>
</evidence>
<keyword evidence="5" id="KW-0488">Methylation</keyword>